<dbReference type="PANTHER" id="PTHR42733">
    <property type="entry name" value="DJ-1 PROTEIN"/>
    <property type="match status" value="1"/>
</dbReference>
<evidence type="ECO:0000256" key="1">
    <source>
        <dbReference type="ARBA" id="ARBA00008542"/>
    </source>
</evidence>
<dbReference type="GO" id="GO:0008233">
    <property type="term" value="F:peptidase activity"/>
    <property type="evidence" value="ECO:0007669"/>
    <property type="project" value="UniProtKB-KW"/>
</dbReference>
<dbReference type="OrthoDB" id="9792284at2"/>
<evidence type="ECO:0000313" key="4">
    <source>
        <dbReference type="EMBL" id="ACY17860.1"/>
    </source>
</evidence>
<evidence type="ECO:0000256" key="2">
    <source>
        <dbReference type="SAM" id="MobiDB-lite"/>
    </source>
</evidence>
<dbReference type="NCBIfam" id="TIGR01382">
    <property type="entry name" value="PfpI"/>
    <property type="match status" value="1"/>
</dbReference>
<dbReference type="Gene3D" id="3.40.50.880">
    <property type="match status" value="1"/>
</dbReference>
<dbReference type="InterPro" id="IPR002818">
    <property type="entry name" value="DJ-1/PfpI"/>
</dbReference>
<dbReference type="InterPro" id="IPR029062">
    <property type="entry name" value="Class_I_gatase-like"/>
</dbReference>
<keyword evidence="4" id="KW-0378">Hydrolase</keyword>
<protein>
    <submittedName>
        <fullName evidence="4">Intracellular protease, PfpI family</fullName>
    </submittedName>
</protein>
<dbReference type="AlphaFoldDB" id="D0LYJ4"/>
<organism evidence="4 5">
    <name type="scientific">Haliangium ochraceum (strain DSM 14365 / JCM 11303 / SMP-2)</name>
    <dbReference type="NCBI Taxonomy" id="502025"/>
    <lineage>
        <taxon>Bacteria</taxon>
        <taxon>Pseudomonadati</taxon>
        <taxon>Myxococcota</taxon>
        <taxon>Polyangia</taxon>
        <taxon>Haliangiales</taxon>
        <taxon>Kofleriaceae</taxon>
        <taxon>Haliangium</taxon>
    </lineage>
</organism>
<dbReference type="PROSITE" id="PS51276">
    <property type="entry name" value="PEPTIDASE_C56_PFPI"/>
    <property type="match status" value="1"/>
</dbReference>
<dbReference type="PANTHER" id="PTHR42733:SF12">
    <property type="entry name" value="PROTEINASE"/>
    <property type="match status" value="1"/>
</dbReference>
<dbReference type="Proteomes" id="UP000001880">
    <property type="component" value="Chromosome"/>
</dbReference>
<reference evidence="4 5" key="1">
    <citation type="journal article" date="2010" name="Stand. Genomic Sci.">
        <title>Complete genome sequence of Haliangium ochraceum type strain (SMP-2).</title>
        <authorList>
            <consortium name="US DOE Joint Genome Institute (JGI-PGF)"/>
            <person name="Ivanova N."/>
            <person name="Daum C."/>
            <person name="Lang E."/>
            <person name="Abt B."/>
            <person name="Kopitz M."/>
            <person name="Saunders E."/>
            <person name="Lapidus A."/>
            <person name="Lucas S."/>
            <person name="Glavina Del Rio T."/>
            <person name="Nolan M."/>
            <person name="Tice H."/>
            <person name="Copeland A."/>
            <person name="Cheng J.F."/>
            <person name="Chen F."/>
            <person name="Bruce D."/>
            <person name="Goodwin L."/>
            <person name="Pitluck S."/>
            <person name="Mavromatis K."/>
            <person name="Pati A."/>
            <person name="Mikhailova N."/>
            <person name="Chen A."/>
            <person name="Palaniappan K."/>
            <person name="Land M."/>
            <person name="Hauser L."/>
            <person name="Chang Y.J."/>
            <person name="Jeffries C.D."/>
            <person name="Detter J.C."/>
            <person name="Brettin T."/>
            <person name="Rohde M."/>
            <person name="Goker M."/>
            <person name="Bristow J."/>
            <person name="Markowitz V."/>
            <person name="Eisen J.A."/>
            <person name="Hugenholtz P."/>
            <person name="Kyrpides N.C."/>
            <person name="Klenk H.P."/>
        </authorList>
    </citation>
    <scope>NUCLEOTIDE SEQUENCE [LARGE SCALE GENOMIC DNA]</scope>
    <source>
        <strain evidence="5">DSM 14365 / CIP 107738 / JCM 11303 / AJ 13395 / SMP-2</strain>
    </source>
</reference>
<dbReference type="EMBL" id="CP001804">
    <property type="protein sequence ID" value="ACY17860.1"/>
    <property type="molecule type" value="Genomic_DNA"/>
</dbReference>
<keyword evidence="5" id="KW-1185">Reference proteome</keyword>
<feature type="compositionally biased region" description="Basic and acidic residues" evidence="2">
    <location>
        <begin position="51"/>
        <end position="60"/>
    </location>
</feature>
<feature type="region of interest" description="Disordered" evidence="2">
    <location>
        <begin position="40"/>
        <end position="60"/>
    </location>
</feature>
<dbReference type="CDD" id="cd03134">
    <property type="entry name" value="GATase1_PfpI_like"/>
    <property type="match status" value="1"/>
</dbReference>
<accession>D0LYJ4</accession>
<dbReference type="SUPFAM" id="SSF52317">
    <property type="entry name" value="Class I glutamine amidotransferase-like"/>
    <property type="match status" value="1"/>
</dbReference>
<proteinExistence type="inferred from homology"/>
<gene>
    <name evidence="4" type="ordered locus">Hoch_5376</name>
</gene>
<dbReference type="eggNOG" id="COG0693">
    <property type="taxonomic scope" value="Bacteria"/>
</dbReference>
<dbReference type="STRING" id="502025.Hoch_5376"/>
<feature type="compositionally biased region" description="Polar residues" evidence="2">
    <location>
        <begin position="40"/>
        <end position="49"/>
    </location>
</feature>
<dbReference type="InterPro" id="IPR006286">
    <property type="entry name" value="C56_PfpI-like"/>
</dbReference>
<dbReference type="GO" id="GO:0006508">
    <property type="term" value="P:proteolysis"/>
    <property type="evidence" value="ECO:0007669"/>
    <property type="project" value="UniProtKB-KW"/>
</dbReference>
<dbReference type="KEGG" id="hoh:Hoch_5376"/>
<name>D0LYJ4_HALO1</name>
<evidence type="ECO:0000259" key="3">
    <source>
        <dbReference type="Pfam" id="PF01965"/>
    </source>
</evidence>
<keyword evidence="4" id="KW-0645">Protease</keyword>
<dbReference type="RefSeq" id="WP_012830452.1">
    <property type="nucleotide sequence ID" value="NC_013440.1"/>
</dbReference>
<feature type="domain" description="DJ-1/PfpI" evidence="3">
    <location>
        <begin position="3"/>
        <end position="165"/>
    </location>
</feature>
<sequence length="168" mass="18097">MAKIAMIMGPGFEDSEFRVPYDRLQDAGHQVTLLGTESGQTLEGKQGNESARVEATPKQRKPDEFDAVVIPGGHAPDSIRTDTDIVAFVRDFASSGKPIAAVCHGPQLLIEADVVKGKTMTSWPSVRTDLENAGANWVDEEVVQDGNFITSRKPDDLDAFTGVLLSAL</sequence>
<dbReference type="HOGENOM" id="CLU_000445_44_4_7"/>
<comment type="similarity">
    <text evidence="1">Belongs to the peptidase C56 family.</text>
</comment>
<dbReference type="MEROPS" id="C56.001"/>
<dbReference type="Pfam" id="PF01965">
    <property type="entry name" value="DJ-1_PfpI"/>
    <property type="match status" value="1"/>
</dbReference>
<evidence type="ECO:0000313" key="5">
    <source>
        <dbReference type="Proteomes" id="UP000001880"/>
    </source>
</evidence>